<comment type="catalytic activity">
    <reaction evidence="13">
        <text>cytidine(967) in 16S rRNA + S-adenosyl-L-methionine = 5-methylcytidine(967) in 16S rRNA + S-adenosyl-L-homocysteine + H(+)</text>
        <dbReference type="Rhea" id="RHEA:42748"/>
        <dbReference type="Rhea" id="RHEA-COMP:10219"/>
        <dbReference type="Rhea" id="RHEA-COMP:10220"/>
        <dbReference type="ChEBI" id="CHEBI:15378"/>
        <dbReference type="ChEBI" id="CHEBI:57856"/>
        <dbReference type="ChEBI" id="CHEBI:59789"/>
        <dbReference type="ChEBI" id="CHEBI:74483"/>
        <dbReference type="ChEBI" id="CHEBI:82748"/>
        <dbReference type="EC" id="2.1.1.176"/>
    </reaction>
</comment>
<dbReference type="Proteomes" id="UP000016960">
    <property type="component" value="Unassembled WGS sequence"/>
</dbReference>
<dbReference type="PATRIC" id="fig|582515.4.peg.368"/>
<dbReference type="PROSITE" id="PS01153">
    <property type="entry name" value="NOL1_NOP2_SUN"/>
    <property type="match status" value="1"/>
</dbReference>
<keyword evidence="9 14" id="KW-0949">S-adenosyl-L-methionine</keyword>
<gene>
    <name evidence="16" type="ORF">KR51_00003210</name>
</gene>
<dbReference type="NCBIfam" id="NF011493">
    <property type="entry name" value="PRK14901.1"/>
    <property type="match status" value="1"/>
</dbReference>
<evidence type="ECO:0000256" key="11">
    <source>
        <dbReference type="ARBA" id="ARBA00030399"/>
    </source>
</evidence>
<comment type="subcellular location">
    <subcellularLocation>
        <location evidence="2">Cytoplasm</location>
    </subcellularLocation>
</comment>
<protein>
    <recommendedName>
        <fullName evidence="4">16S rRNA (cytosine(967)-C(5))-methyltransferase</fullName>
        <ecNumber evidence="4">2.1.1.176</ecNumber>
    </recommendedName>
    <alternativeName>
        <fullName evidence="11">16S rRNA m5C967 methyltransferase</fullName>
    </alternativeName>
    <alternativeName>
        <fullName evidence="12">rRNA (cytosine-C(5)-)-methyltransferase RsmB</fullName>
    </alternativeName>
</protein>
<dbReference type="Pfam" id="PF22458">
    <property type="entry name" value="RsmF-B_ferredox"/>
    <property type="match status" value="1"/>
</dbReference>
<dbReference type="GO" id="GO:0003723">
    <property type="term" value="F:RNA binding"/>
    <property type="evidence" value="ECO:0007669"/>
    <property type="project" value="UniProtKB-UniRule"/>
</dbReference>
<evidence type="ECO:0000256" key="13">
    <source>
        <dbReference type="ARBA" id="ARBA00047283"/>
    </source>
</evidence>
<dbReference type="InterPro" id="IPR018314">
    <property type="entry name" value="RsmB/NOL1/NOP2-like_CS"/>
</dbReference>
<dbReference type="InterPro" id="IPR029063">
    <property type="entry name" value="SAM-dependent_MTases_sf"/>
</dbReference>
<sequence>MDTARFVAFRALEDIDRHGAYPDIALDRALRVSELTGSDRGLTCELVYGCVRRQRTLDAAIDWLGKLPAAKQPPDLRRVLHLGLYQLRYLDRVPGATAVNTSVELAKTCGLGKLSGVVNGMLRSYLRQCGKQGDPLPLPDDAIARLGTLYSFPDWIVQLWRDQHGLETAERLCAWFDRPPTLDLRVNLLRSTPSGVAAALDARGVKSDRVPGLPQALRLRGAGDIRLLPGFEGGWWSVQDAGAQLAAHFLDPQPEETIVDACAAPGGKTTHIAELMGDRGTVWACDRDARRLRKVEANAARLRLGSIRVATGDFRATETLSEIAPGSVDRVLVDAPCSGLGTLHRRADLRWRQSPEASVELAALQVELLAAAATWVKPGGILVYATCTVHPAENDDAIAIFCERHPHWQLQPPPDDNPAAPFIAPEGWVKILPCDRNMDGFFLARLQRAE</sequence>
<dbReference type="GO" id="GO:0008649">
    <property type="term" value="F:rRNA methyltransferase activity"/>
    <property type="evidence" value="ECO:0007669"/>
    <property type="project" value="InterPro"/>
</dbReference>
<feature type="binding site" evidence="14">
    <location>
        <position position="313"/>
    </location>
    <ligand>
        <name>S-adenosyl-L-methionine</name>
        <dbReference type="ChEBI" id="CHEBI:59789"/>
    </ligand>
</feature>
<evidence type="ECO:0000256" key="14">
    <source>
        <dbReference type="PROSITE-ProRule" id="PRU01023"/>
    </source>
</evidence>
<keyword evidence="17" id="KW-1185">Reference proteome</keyword>
<dbReference type="GO" id="GO:0006355">
    <property type="term" value="P:regulation of DNA-templated transcription"/>
    <property type="evidence" value="ECO:0007669"/>
    <property type="project" value="InterPro"/>
</dbReference>
<accession>U5DET1</accession>
<dbReference type="InterPro" id="IPR049560">
    <property type="entry name" value="MeTrfase_RsmB-F_NOP2_cat"/>
</dbReference>
<proteinExistence type="inferred from homology"/>
<dbReference type="InterPro" id="IPR054728">
    <property type="entry name" value="RsmB-like_ferredoxin"/>
</dbReference>
<dbReference type="FunFam" id="3.40.50.150:FF:000257">
    <property type="entry name" value="16S rRNA methyltransferase"/>
    <property type="match status" value="1"/>
</dbReference>
<evidence type="ECO:0000256" key="6">
    <source>
        <dbReference type="ARBA" id="ARBA00022552"/>
    </source>
</evidence>
<feature type="active site" description="Nucleophile" evidence="14">
    <location>
        <position position="387"/>
    </location>
</feature>
<evidence type="ECO:0000256" key="10">
    <source>
        <dbReference type="ARBA" id="ARBA00022884"/>
    </source>
</evidence>
<evidence type="ECO:0000313" key="16">
    <source>
        <dbReference type="EMBL" id="ERN43008.1"/>
    </source>
</evidence>
<dbReference type="EMBL" id="ASSJ01000004">
    <property type="protein sequence ID" value="ERN43008.1"/>
    <property type="molecule type" value="Genomic_DNA"/>
</dbReference>
<dbReference type="AlphaFoldDB" id="U5DET1"/>
<dbReference type="PANTHER" id="PTHR22807:SF53">
    <property type="entry name" value="RIBOSOMAL RNA SMALL SUBUNIT METHYLTRANSFERASE B-RELATED"/>
    <property type="match status" value="1"/>
</dbReference>
<dbReference type="InterPro" id="IPR035926">
    <property type="entry name" value="NusB-like_sf"/>
</dbReference>
<reference evidence="16 17" key="1">
    <citation type="submission" date="2013-05" db="EMBL/GenBank/DDBJ databases">
        <title>Draft genome sequence of Rubidibacter lacunae KORDI 51-2.</title>
        <authorList>
            <person name="Choi D.H."/>
            <person name="Noh J.H."/>
            <person name="Kwon K.-K."/>
            <person name="Lee J.-H."/>
            <person name="Ryu J.-Y."/>
        </authorList>
    </citation>
    <scope>NUCLEOTIDE SEQUENCE [LARGE SCALE GENOMIC DNA]</scope>
    <source>
        <strain evidence="16 17">KORDI 51-2</strain>
    </source>
</reference>
<dbReference type="Gene3D" id="1.10.940.10">
    <property type="entry name" value="NusB-like"/>
    <property type="match status" value="1"/>
</dbReference>
<evidence type="ECO:0000256" key="7">
    <source>
        <dbReference type="ARBA" id="ARBA00022603"/>
    </source>
</evidence>
<dbReference type="InterPro" id="IPR006027">
    <property type="entry name" value="NusB_RsmB_TIM44"/>
</dbReference>
<dbReference type="eggNOG" id="COG0781">
    <property type="taxonomic scope" value="Bacteria"/>
</dbReference>
<dbReference type="SUPFAM" id="SSF48013">
    <property type="entry name" value="NusB-like"/>
    <property type="match status" value="1"/>
</dbReference>
<evidence type="ECO:0000256" key="1">
    <source>
        <dbReference type="ARBA" id="ARBA00002724"/>
    </source>
</evidence>
<comment type="caution">
    <text evidence="16">The sequence shown here is derived from an EMBL/GenBank/DDBJ whole genome shotgun (WGS) entry which is preliminary data.</text>
</comment>
<feature type="binding site" evidence="14">
    <location>
        <position position="334"/>
    </location>
    <ligand>
        <name>S-adenosyl-L-methionine</name>
        <dbReference type="ChEBI" id="CHEBI:59789"/>
    </ligand>
</feature>
<keyword evidence="5" id="KW-0963">Cytoplasm</keyword>
<dbReference type="InterPro" id="IPR001678">
    <property type="entry name" value="MeTrfase_RsmB-F_NOP2_dom"/>
</dbReference>
<dbReference type="FunCoup" id="U5DET1">
    <property type="interactions" value="456"/>
</dbReference>
<evidence type="ECO:0000256" key="12">
    <source>
        <dbReference type="ARBA" id="ARBA00031088"/>
    </source>
</evidence>
<dbReference type="PANTHER" id="PTHR22807">
    <property type="entry name" value="NOP2 YEAST -RELATED NOL1/NOP2/FMU SUN DOMAIN-CONTAINING"/>
    <property type="match status" value="1"/>
</dbReference>
<evidence type="ECO:0000256" key="5">
    <source>
        <dbReference type="ARBA" id="ARBA00022490"/>
    </source>
</evidence>
<keyword evidence="8 14" id="KW-0808">Transferase</keyword>
<evidence type="ECO:0000256" key="4">
    <source>
        <dbReference type="ARBA" id="ARBA00012140"/>
    </source>
</evidence>
<dbReference type="Pfam" id="PF01029">
    <property type="entry name" value="NusB"/>
    <property type="match status" value="1"/>
</dbReference>
<dbReference type="RefSeq" id="WP_022604076.1">
    <property type="nucleotide sequence ID" value="NZ_ASSJ01000004.1"/>
</dbReference>
<dbReference type="PRINTS" id="PR02008">
    <property type="entry name" value="RCMTFAMILY"/>
</dbReference>
<evidence type="ECO:0000313" key="17">
    <source>
        <dbReference type="Proteomes" id="UP000016960"/>
    </source>
</evidence>
<evidence type="ECO:0000256" key="9">
    <source>
        <dbReference type="ARBA" id="ARBA00022691"/>
    </source>
</evidence>
<evidence type="ECO:0000256" key="2">
    <source>
        <dbReference type="ARBA" id="ARBA00004496"/>
    </source>
</evidence>
<dbReference type="NCBIfam" id="NF011494">
    <property type="entry name" value="PRK14902.1"/>
    <property type="match status" value="1"/>
</dbReference>
<name>U5DET1_9CHRO</name>
<dbReference type="GO" id="GO:0005737">
    <property type="term" value="C:cytoplasm"/>
    <property type="evidence" value="ECO:0007669"/>
    <property type="project" value="UniProtKB-SubCell"/>
</dbReference>
<dbReference type="STRING" id="582515.KR51_00003210"/>
<dbReference type="Pfam" id="PF01189">
    <property type="entry name" value="Methyltr_RsmB-F"/>
    <property type="match status" value="1"/>
</dbReference>
<dbReference type="InterPro" id="IPR004573">
    <property type="entry name" value="rRNA_ssu_MeTfrase_B"/>
</dbReference>
<organism evidence="16 17">
    <name type="scientific">Rubidibacter lacunae KORDI 51-2</name>
    <dbReference type="NCBI Taxonomy" id="582515"/>
    <lineage>
        <taxon>Bacteria</taxon>
        <taxon>Bacillati</taxon>
        <taxon>Cyanobacteriota</taxon>
        <taxon>Cyanophyceae</taxon>
        <taxon>Oscillatoriophycideae</taxon>
        <taxon>Chroococcales</taxon>
        <taxon>Aphanothecaceae</taxon>
        <taxon>Rubidibacter</taxon>
    </lineage>
</organism>
<comment type="function">
    <text evidence="1">Specifically methylates the cytosine at position 967 (m5C967) of 16S rRNA.</text>
</comment>
<comment type="similarity">
    <text evidence="3 14">Belongs to the class I-like SAM-binding methyltransferase superfamily. RsmB/NOP family.</text>
</comment>
<feature type="binding site" evidence="14">
    <location>
        <begin position="262"/>
        <end position="268"/>
    </location>
    <ligand>
        <name>S-adenosyl-L-methionine</name>
        <dbReference type="ChEBI" id="CHEBI:59789"/>
    </ligand>
</feature>
<dbReference type="eggNOG" id="COG0144">
    <property type="taxonomic scope" value="Bacteria"/>
</dbReference>
<dbReference type="SUPFAM" id="SSF53335">
    <property type="entry name" value="S-adenosyl-L-methionine-dependent methyltransferases"/>
    <property type="match status" value="1"/>
</dbReference>
<feature type="binding site" evidence="14">
    <location>
        <position position="286"/>
    </location>
    <ligand>
        <name>S-adenosyl-L-methionine</name>
        <dbReference type="ChEBI" id="CHEBI:59789"/>
    </ligand>
</feature>
<evidence type="ECO:0000256" key="8">
    <source>
        <dbReference type="ARBA" id="ARBA00022679"/>
    </source>
</evidence>
<keyword evidence="10 14" id="KW-0694">RNA-binding</keyword>
<dbReference type="InterPro" id="IPR023267">
    <property type="entry name" value="RCMT"/>
</dbReference>
<dbReference type="CDD" id="cd02440">
    <property type="entry name" value="AdoMet_MTases"/>
    <property type="match status" value="1"/>
</dbReference>
<evidence type="ECO:0000256" key="3">
    <source>
        <dbReference type="ARBA" id="ARBA00007494"/>
    </source>
</evidence>
<dbReference type="Gene3D" id="3.40.50.150">
    <property type="entry name" value="Vaccinia Virus protein VP39"/>
    <property type="match status" value="1"/>
</dbReference>
<keyword evidence="6" id="KW-0698">rRNA processing</keyword>
<keyword evidence="7 14" id="KW-0489">Methyltransferase</keyword>
<dbReference type="EC" id="2.1.1.176" evidence="4"/>
<feature type="domain" description="SAM-dependent MTase RsmB/NOP-type" evidence="15">
    <location>
        <begin position="172"/>
        <end position="449"/>
    </location>
</feature>
<evidence type="ECO:0000259" key="15">
    <source>
        <dbReference type="PROSITE" id="PS51686"/>
    </source>
</evidence>
<dbReference type="OrthoDB" id="9810297at2"/>
<dbReference type="InParanoid" id="U5DET1"/>
<dbReference type="NCBIfam" id="TIGR00563">
    <property type="entry name" value="rsmB"/>
    <property type="match status" value="1"/>
</dbReference>
<dbReference type="PROSITE" id="PS51686">
    <property type="entry name" value="SAM_MT_RSMB_NOP"/>
    <property type="match status" value="1"/>
</dbReference>